<protein>
    <submittedName>
        <fullName evidence="6">Glycine zipper 2TM domain-containing protein</fullName>
    </submittedName>
</protein>
<dbReference type="RefSeq" id="WP_313873248.1">
    <property type="nucleotide sequence ID" value="NZ_JAVBIK010000001.1"/>
</dbReference>
<name>A0ABU3KI26_9BURK</name>
<gene>
    <name evidence="6" type="ORF">RAE19_01465</name>
</gene>
<dbReference type="PANTHER" id="PTHR35603:SF2">
    <property type="entry name" value="OUTER MEMBRANE LIPOPROTEIN"/>
    <property type="match status" value="1"/>
</dbReference>
<dbReference type="Proteomes" id="UP001321700">
    <property type="component" value="Unassembled WGS sequence"/>
</dbReference>
<feature type="compositionally biased region" description="Low complexity" evidence="3">
    <location>
        <begin position="92"/>
        <end position="103"/>
    </location>
</feature>
<evidence type="ECO:0000256" key="4">
    <source>
        <dbReference type="SAM" id="Phobius"/>
    </source>
</evidence>
<evidence type="ECO:0000256" key="1">
    <source>
        <dbReference type="ARBA" id="ARBA00004370"/>
    </source>
</evidence>
<evidence type="ECO:0000313" key="7">
    <source>
        <dbReference type="Proteomes" id="UP001321700"/>
    </source>
</evidence>
<accession>A0ABU3KI26</accession>
<comment type="caution">
    <text evidence="6">The sequence shown here is derived from an EMBL/GenBank/DDBJ whole genome shotgun (WGS) entry which is preliminary data.</text>
</comment>
<comment type="subcellular location">
    <subcellularLocation>
        <location evidence="1">Membrane</location>
    </subcellularLocation>
</comment>
<dbReference type="Pfam" id="PF05433">
    <property type="entry name" value="Rick_17kDa_Anti"/>
    <property type="match status" value="1"/>
</dbReference>
<dbReference type="PANTHER" id="PTHR35603">
    <property type="match status" value="1"/>
</dbReference>
<feature type="region of interest" description="Disordered" evidence="3">
    <location>
        <begin position="57"/>
        <end position="103"/>
    </location>
</feature>
<sequence>MNTYPTTLQQPSASRLHPVIAIAAGSVIVVSLLGAAALTGLLPNSSATAPAGLTASTPANVSAPTAKAPAPKVVSQKPATPKTSAQVASNSTPPAQAAATPAAPAEKNSAVGIGIGAVVGGLVGNQFGSGDGKTLATIAGAVGGGYVGNEIAKKNAAP</sequence>
<evidence type="ECO:0000256" key="2">
    <source>
        <dbReference type="ARBA" id="ARBA00023136"/>
    </source>
</evidence>
<keyword evidence="2 4" id="KW-0472">Membrane</keyword>
<dbReference type="InterPro" id="IPR051407">
    <property type="entry name" value="Bact_OM_lipoprot/Surf_antigen"/>
</dbReference>
<reference evidence="6 7" key="1">
    <citation type="submission" date="2023-08" db="EMBL/GenBank/DDBJ databases">
        <title>Rhodoferax potami sp. nov. and Rhodoferax mekongensis sp. nov., isolated from the Mekong River in Thailand.</title>
        <authorList>
            <person name="Kitikhun S."/>
            <person name="Charoenyingcharoen P."/>
            <person name="Siriarchawattana P."/>
            <person name="Likhitrattanapisal S."/>
            <person name="Nilsakha T."/>
            <person name="Chanpet A."/>
            <person name="Rattanawaree P."/>
            <person name="Ingsriswang S."/>
        </authorList>
    </citation>
    <scope>NUCLEOTIDE SEQUENCE [LARGE SCALE GENOMIC DNA]</scope>
    <source>
        <strain evidence="6 7">TBRC 17660</strain>
    </source>
</reference>
<keyword evidence="7" id="KW-1185">Reference proteome</keyword>
<evidence type="ECO:0000313" key="6">
    <source>
        <dbReference type="EMBL" id="MDT7517421.1"/>
    </source>
</evidence>
<keyword evidence="4" id="KW-1133">Transmembrane helix</keyword>
<organism evidence="6 7">
    <name type="scientific">Rhodoferax potami</name>
    <dbReference type="NCBI Taxonomy" id="3068338"/>
    <lineage>
        <taxon>Bacteria</taxon>
        <taxon>Pseudomonadati</taxon>
        <taxon>Pseudomonadota</taxon>
        <taxon>Betaproteobacteria</taxon>
        <taxon>Burkholderiales</taxon>
        <taxon>Comamonadaceae</taxon>
        <taxon>Rhodoferax</taxon>
    </lineage>
</organism>
<feature type="transmembrane region" description="Helical" evidence="4">
    <location>
        <begin position="20"/>
        <end position="42"/>
    </location>
</feature>
<evidence type="ECO:0000259" key="5">
    <source>
        <dbReference type="Pfam" id="PF05433"/>
    </source>
</evidence>
<keyword evidence="4" id="KW-0812">Transmembrane</keyword>
<dbReference type="EMBL" id="JAVBIK010000001">
    <property type="protein sequence ID" value="MDT7517421.1"/>
    <property type="molecule type" value="Genomic_DNA"/>
</dbReference>
<dbReference type="InterPro" id="IPR008816">
    <property type="entry name" value="Gly_zipper_2TM_dom"/>
</dbReference>
<feature type="compositionally biased region" description="Polar residues" evidence="3">
    <location>
        <begin position="77"/>
        <end position="91"/>
    </location>
</feature>
<feature type="domain" description="Glycine zipper 2TM" evidence="5">
    <location>
        <begin position="113"/>
        <end position="151"/>
    </location>
</feature>
<evidence type="ECO:0000256" key="3">
    <source>
        <dbReference type="SAM" id="MobiDB-lite"/>
    </source>
</evidence>
<feature type="compositionally biased region" description="Low complexity" evidence="3">
    <location>
        <begin position="61"/>
        <end position="75"/>
    </location>
</feature>
<proteinExistence type="predicted"/>